<evidence type="ECO:0000313" key="4">
    <source>
        <dbReference type="Proteomes" id="UP000230066"/>
    </source>
</evidence>
<protein>
    <recommendedName>
        <fullName evidence="2">Kinesin-like protein KIF26A/B helical domain-containing protein</fullName>
    </recommendedName>
</protein>
<feature type="region of interest" description="Disordered" evidence="1">
    <location>
        <begin position="1"/>
        <end position="23"/>
    </location>
</feature>
<name>A0A4E0S2Y2_FASHE</name>
<reference evidence="3" key="1">
    <citation type="submission" date="2019-03" db="EMBL/GenBank/DDBJ databases">
        <title>Improved annotation for the trematode Fasciola hepatica.</title>
        <authorList>
            <person name="Choi Y.-J."/>
            <person name="Martin J."/>
            <person name="Mitreva M."/>
        </authorList>
    </citation>
    <scope>NUCLEOTIDE SEQUENCE [LARGE SCALE GENOMIC DNA]</scope>
</reference>
<gene>
    <name evidence="3" type="ORF">D915_002465</name>
</gene>
<organism evidence="3 4">
    <name type="scientific">Fasciola hepatica</name>
    <name type="common">Liver fluke</name>
    <dbReference type="NCBI Taxonomy" id="6192"/>
    <lineage>
        <taxon>Eukaryota</taxon>
        <taxon>Metazoa</taxon>
        <taxon>Spiralia</taxon>
        <taxon>Lophotrochozoa</taxon>
        <taxon>Platyhelminthes</taxon>
        <taxon>Trematoda</taxon>
        <taxon>Digenea</taxon>
        <taxon>Plagiorchiida</taxon>
        <taxon>Echinostomata</taxon>
        <taxon>Echinostomatoidea</taxon>
        <taxon>Fasciolidae</taxon>
        <taxon>Fasciola</taxon>
    </lineage>
</organism>
<dbReference type="Pfam" id="PF23081">
    <property type="entry name" value="HTH_KIF26A_B_1st"/>
    <property type="match status" value="1"/>
</dbReference>
<dbReference type="InterPro" id="IPR057090">
    <property type="entry name" value="HTH_KIF26A_B_1st"/>
</dbReference>
<evidence type="ECO:0000259" key="2">
    <source>
        <dbReference type="Pfam" id="PF23081"/>
    </source>
</evidence>
<feature type="compositionally biased region" description="Polar residues" evidence="1">
    <location>
        <begin position="45"/>
        <end position="61"/>
    </location>
</feature>
<keyword evidence="4" id="KW-1185">Reference proteome</keyword>
<feature type="region of interest" description="Disordered" evidence="1">
    <location>
        <begin position="36"/>
        <end position="61"/>
    </location>
</feature>
<dbReference type="EMBL" id="JXXN02000692">
    <property type="protein sequence ID" value="THD26580.1"/>
    <property type="molecule type" value="Genomic_DNA"/>
</dbReference>
<dbReference type="Proteomes" id="UP000230066">
    <property type="component" value="Unassembled WGS sequence"/>
</dbReference>
<accession>A0A4E0S2Y2</accession>
<feature type="domain" description="Kinesin-like protein KIF26A/B helical" evidence="2">
    <location>
        <begin position="67"/>
        <end position="150"/>
    </location>
</feature>
<evidence type="ECO:0000256" key="1">
    <source>
        <dbReference type="SAM" id="MobiDB-lite"/>
    </source>
</evidence>
<evidence type="ECO:0000313" key="3">
    <source>
        <dbReference type="EMBL" id="THD26580.1"/>
    </source>
</evidence>
<comment type="caution">
    <text evidence="3">The sequence shown here is derived from an EMBL/GenBank/DDBJ whole genome shotgun (WGS) entry which is preliminary data.</text>
</comment>
<sequence>MGSLNLGLESTMSPPLPPRPALTPILDVRIRPRLPTRLTPDYNPPRSTASTLRHMLQSGSADPSVTRCTTCLRSLQDLVRQTYELVVQESPNSAILLKAVPLSASCVSNLSGRLRMPEHSLIRASDGRCASCATAVAQLKLDALEHVRNSILSLPANRLFRGFQRVQAYTKSRFPLCSATETANLDRSDGNIM</sequence>
<proteinExistence type="predicted"/>
<dbReference type="AlphaFoldDB" id="A0A4E0S2Y2"/>